<sequence length="67" mass="7255">LLAVTGDNASPNDAMVDELAKRLDGFGGASHRGRCFDHVVNLCAKAVLRPFDVSKKKADKELTRAEE</sequence>
<evidence type="ECO:0000313" key="1">
    <source>
        <dbReference type="EMBL" id="TFK82773.1"/>
    </source>
</evidence>
<keyword evidence="2" id="KW-1185">Reference proteome</keyword>
<evidence type="ECO:0000313" key="2">
    <source>
        <dbReference type="Proteomes" id="UP000308197"/>
    </source>
</evidence>
<feature type="non-terminal residue" evidence="1">
    <location>
        <position position="67"/>
    </location>
</feature>
<dbReference type="EMBL" id="ML211451">
    <property type="protein sequence ID" value="TFK82773.1"/>
    <property type="molecule type" value="Genomic_DNA"/>
</dbReference>
<dbReference type="Proteomes" id="UP000308197">
    <property type="component" value="Unassembled WGS sequence"/>
</dbReference>
<proteinExistence type="predicted"/>
<reference evidence="1 2" key="1">
    <citation type="journal article" date="2019" name="Nat. Ecol. Evol.">
        <title>Megaphylogeny resolves global patterns of mushroom evolution.</title>
        <authorList>
            <person name="Varga T."/>
            <person name="Krizsan K."/>
            <person name="Foldi C."/>
            <person name="Dima B."/>
            <person name="Sanchez-Garcia M."/>
            <person name="Sanchez-Ramirez S."/>
            <person name="Szollosi G.J."/>
            <person name="Szarkandi J.G."/>
            <person name="Papp V."/>
            <person name="Albert L."/>
            <person name="Andreopoulos W."/>
            <person name="Angelini C."/>
            <person name="Antonin V."/>
            <person name="Barry K.W."/>
            <person name="Bougher N.L."/>
            <person name="Buchanan P."/>
            <person name="Buyck B."/>
            <person name="Bense V."/>
            <person name="Catcheside P."/>
            <person name="Chovatia M."/>
            <person name="Cooper J."/>
            <person name="Damon W."/>
            <person name="Desjardin D."/>
            <person name="Finy P."/>
            <person name="Geml J."/>
            <person name="Haridas S."/>
            <person name="Hughes K."/>
            <person name="Justo A."/>
            <person name="Karasinski D."/>
            <person name="Kautmanova I."/>
            <person name="Kiss B."/>
            <person name="Kocsube S."/>
            <person name="Kotiranta H."/>
            <person name="LaButti K.M."/>
            <person name="Lechner B.E."/>
            <person name="Liimatainen K."/>
            <person name="Lipzen A."/>
            <person name="Lukacs Z."/>
            <person name="Mihaltcheva S."/>
            <person name="Morgado L.N."/>
            <person name="Niskanen T."/>
            <person name="Noordeloos M.E."/>
            <person name="Ohm R.A."/>
            <person name="Ortiz-Santana B."/>
            <person name="Ovrebo C."/>
            <person name="Racz N."/>
            <person name="Riley R."/>
            <person name="Savchenko A."/>
            <person name="Shiryaev A."/>
            <person name="Soop K."/>
            <person name="Spirin V."/>
            <person name="Szebenyi C."/>
            <person name="Tomsovsky M."/>
            <person name="Tulloss R.E."/>
            <person name="Uehling J."/>
            <person name="Grigoriev I.V."/>
            <person name="Vagvolgyi C."/>
            <person name="Papp T."/>
            <person name="Martin F.M."/>
            <person name="Miettinen O."/>
            <person name="Hibbett D.S."/>
            <person name="Nagy L.G."/>
        </authorList>
    </citation>
    <scope>NUCLEOTIDE SEQUENCE [LARGE SCALE GENOMIC DNA]</scope>
    <source>
        <strain evidence="1 2">HHB13444</strain>
    </source>
</reference>
<name>A0A5C3PAC0_9APHY</name>
<feature type="non-terminal residue" evidence="1">
    <location>
        <position position="1"/>
    </location>
</feature>
<gene>
    <name evidence="1" type="ORF">K466DRAFT_439138</name>
</gene>
<dbReference type="AlphaFoldDB" id="A0A5C3PAC0"/>
<accession>A0A5C3PAC0</accession>
<organism evidence="1 2">
    <name type="scientific">Polyporus arcularius HHB13444</name>
    <dbReference type="NCBI Taxonomy" id="1314778"/>
    <lineage>
        <taxon>Eukaryota</taxon>
        <taxon>Fungi</taxon>
        <taxon>Dikarya</taxon>
        <taxon>Basidiomycota</taxon>
        <taxon>Agaricomycotina</taxon>
        <taxon>Agaricomycetes</taxon>
        <taxon>Polyporales</taxon>
        <taxon>Polyporaceae</taxon>
        <taxon>Polyporus</taxon>
    </lineage>
</organism>
<protein>
    <submittedName>
        <fullName evidence="1">Uncharacterized protein</fullName>
    </submittedName>
</protein>
<dbReference type="InParanoid" id="A0A5C3PAC0"/>